<evidence type="ECO:0000313" key="3">
    <source>
        <dbReference type="Proteomes" id="UP000177418"/>
    </source>
</evidence>
<comment type="caution">
    <text evidence="2">The sequence shown here is derived from an EMBL/GenBank/DDBJ whole genome shotgun (WGS) entry which is preliminary data.</text>
</comment>
<accession>A0A1F7JBE3</accession>
<organism evidence="2 3">
    <name type="scientific">Candidatus Roizmanbacteria bacterium RIFCSPLOWO2_02_FULL_36_11</name>
    <dbReference type="NCBI Taxonomy" id="1802071"/>
    <lineage>
        <taxon>Bacteria</taxon>
        <taxon>Candidatus Roizmaniibacteriota</taxon>
    </lineage>
</organism>
<reference evidence="2 3" key="1">
    <citation type="journal article" date="2016" name="Nat. Commun.">
        <title>Thousands of microbial genomes shed light on interconnected biogeochemical processes in an aquifer system.</title>
        <authorList>
            <person name="Anantharaman K."/>
            <person name="Brown C.T."/>
            <person name="Hug L.A."/>
            <person name="Sharon I."/>
            <person name="Castelle C.J."/>
            <person name="Probst A.J."/>
            <person name="Thomas B.C."/>
            <person name="Singh A."/>
            <person name="Wilkins M.J."/>
            <person name="Karaoz U."/>
            <person name="Brodie E.L."/>
            <person name="Williams K.H."/>
            <person name="Hubbard S.S."/>
            <person name="Banfield J.F."/>
        </authorList>
    </citation>
    <scope>NUCLEOTIDE SEQUENCE [LARGE SCALE GENOMIC DNA]</scope>
</reference>
<sequence>MKRESRQDNPDGIRIELSEYSDYFLKSLSEIKQRNIDPDAQTLSVSQTVSFFAILYEKIRNAVEFREEHLIRRAAIERILSRRLALNPSGQNEAENLIRELMWARYIPPDSITINEIDDYQSIIDRYLDLKHQVLSGRSLGFKQRLAQYINDFLTCELEEELNTDKTQKKAAFLHYFYQVLNKKIAIDGITDEELNSYFYVSCEAAFAKNDIAYTRYHLMQLQFDRINELSRKQYELLVHNFENIVTHIDKIINNPFHDRLNRFTKRQVPPFLILFSIIDRYPKNIRQILTNKTELWNKVDEICRSKYQETSLKLRNAAIRSIIYIFLTKAVFALLLEYPLSKWLYGAIHWYPLAINSIFPVLLMGLIVSFVRIPGSKNTKKINERVVNILNKDPGYETSKNFIAKKAKQRRPFLLLGFTTFYLFTFGATFMTIYMMLAQLGFNPIGMIVFIFFVSLVAFFGYRIRQTTKEYTLADKPGVLSPIVDFFFVPILFLGKFLSSEIAKLNVFILIFDFFIEAPFKLISEIVEEWINFVRARKEEIL</sequence>
<gene>
    <name evidence="2" type="ORF">A3H78_04175</name>
</gene>
<dbReference type="Proteomes" id="UP000177418">
    <property type="component" value="Unassembled WGS sequence"/>
</dbReference>
<feature type="transmembrane region" description="Helical" evidence="1">
    <location>
        <begin position="318"/>
        <end position="337"/>
    </location>
</feature>
<keyword evidence="1" id="KW-0812">Transmembrane</keyword>
<name>A0A1F7JBE3_9BACT</name>
<feature type="transmembrane region" description="Helical" evidence="1">
    <location>
        <begin position="414"/>
        <end position="437"/>
    </location>
</feature>
<feature type="transmembrane region" description="Helical" evidence="1">
    <location>
        <begin position="349"/>
        <end position="372"/>
    </location>
</feature>
<keyword evidence="1" id="KW-0472">Membrane</keyword>
<protein>
    <submittedName>
        <fullName evidence="2">Uncharacterized protein</fullName>
    </submittedName>
</protein>
<proteinExistence type="predicted"/>
<evidence type="ECO:0000313" key="2">
    <source>
        <dbReference type="EMBL" id="OGK52926.1"/>
    </source>
</evidence>
<dbReference type="EMBL" id="MGAV01000028">
    <property type="protein sequence ID" value="OGK52926.1"/>
    <property type="molecule type" value="Genomic_DNA"/>
</dbReference>
<dbReference type="AlphaFoldDB" id="A0A1F7JBE3"/>
<feature type="transmembrane region" description="Helical" evidence="1">
    <location>
        <begin position="443"/>
        <end position="463"/>
    </location>
</feature>
<keyword evidence="1" id="KW-1133">Transmembrane helix</keyword>
<evidence type="ECO:0000256" key="1">
    <source>
        <dbReference type="SAM" id="Phobius"/>
    </source>
</evidence>